<protein>
    <recommendedName>
        <fullName evidence="6">Elongator complex protein 6</fullName>
    </recommendedName>
</protein>
<dbReference type="Proteomes" id="UP000306102">
    <property type="component" value="Unassembled WGS sequence"/>
</dbReference>
<keyword evidence="5" id="KW-1185">Reference proteome</keyword>
<evidence type="ECO:0000313" key="4">
    <source>
        <dbReference type="EMBL" id="THG23291.1"/>
    </source>
</evidence>
<evidence type="ECO:0000313" key="5">
    <source>
        <dbReference type="Proteomes" id="UP000306102"/>
    </source>
</evidence>
<accession>A0A4S4F1I5</accession>
<sequence length="332" mass="36788">MDRSLNLLDEALGLDNGDSNPSETRLLLLIEDCVETSAYFVLHHLIKRSLSPHSSALVGCNLVVQRDNKRFLFLDMLTLECPGEPQGCNLVVQRDNKRFLFLDMLTLECPGEPQKAVEVSVLTGGTRSITIMIDDISLMEVAANGSSNHVLDFLHYCQTLTTEFGCSLVFLNHKDIYSSMERPTLILQMEYLAEVIIRAEPLATGLAADVHGQSQRNSNNVKMGKNRRGGSSVSGYRKDEYNWRYDRMNLQMIVVIDEEDDGEEADLELKSLIGEGNGSGGDEVGVRKRTLARKLGDDFDQVVTENGLGKRKASPVKNLSDGSEMAVSQIQS</sequence>
<dbReference type="Gene3D" id="3.40.50.300">
    <property type="entry name" value="P-loop containing nucleotide triphosphate hydrolases"/>
    <property type="match status" value="1"/>
</dbReference>
<name>A0A4S4F1I5_CAMSN</name>
<evidence type="ECO:0000256" key="1">
    <source>
        <dbReference type="ARBA" id="ARBA00005043"/>
    </source>
</evidence>
<dbReference type="AlphaFoldDB" id="A0A4S4F1I5"/>
<dbReference type="PANTHER" id="PTHR16184">
    <property type="entry name" value="ELONGATOR COMPLEX PROTEIN 6"/>
    <property type="match status" value="1"/>
</dbReference>
<dbReference type="InterPro" id="IPR027417">
    <property type="entry name" value="P-loop_NTPase"/>
</dbReference>
<dbReference type="Pfam" id="PF09807">
    <property type="entry name" value="ELP6"/>
    <property type="match status" value="1"/>
</dbReference>
<dbReference type="PANTHER" id="PTHR16184:SF6">
    <property type="entry name" value="ELONGATOR COMPLEX PROTEIN 6"/>
    <property type="match status" value="1"/>
</dbReference>
<organism evidence="4 5">
    <name type="scientific">Camellia sinensis var. sinensis</name>
    <name type="common">China tea</name>
    <dbReference type="NCBI Taxonomy" id="542762"/>
    <lineage>
        <taxon>Eukaryota</taxon>
        <taxon>Viridiplantae</taxon>
        <taxon>Streptophyta</taxon>
        <taxon>Embryophyta</taxon>
        <taxon>Tracheophyta</taxon>
        <taxon>Spermatophyta</taxon>
        <taxon>Magnoliopsida</taxon>
        <taxon>eudicotyledons</taxon>
        <taxon>Gunneridae</taxon>
        <taxon>Pentapetalae</taxon>
        <taxon>asterids</taxon>
        <taxon>Ericales</taxon>
        <taxon>Theaceae</taxon>
        <taxon>Camellia</taxon>
    </lineage>
</organism>
<dbReference type="STRING" id="542762.A0A4S4F1I5"/>
<dbReference type="InterPro" id="IPR018627">
    <property type="entry name" value="ELP6"/>
</dbReference>
<reference evidence="4 5" key="1">
    <citation type="journal article" date="2018" name="Proc. Natl. Acad. Sci. U.S.A.">
        <title>Draft genome sequence of Camellia sinensis var. sinensis provides insights into the evolution of the tea genome and tea quality.</title>
        <authorList>
            <person name="Wei C."/>
            <person name="Yang H."/>
            <person name="Wang S."/>
            <person name="Zhao J."/>
            <person name="Liu C."/>
            <person name="Gao L."/>
            <person name="Xia E."/>
            <person name="Lu Y."/>
            <person name="Tai Y."/>
            <person name="She G."/>
            <person name="Sun J."/>
            <person name="Cao H."/>
            <person name="Tong W."/>
            <person name="Gao Q."/>
            <person name="Li Y."/>
            <person name="Deng W."/>
            <person name="Jiang X."/>
            <person name="Wang W."/>
            <person name="Chen Q."/>
            <person name="Zhang S."/>
            <person name="Li H."/>
            <person name="Wu J."/>
            <person name="Wang P."/>
            <person name="Li P."/>
            <person name="Shi C."/>
            <person name="Zheng F."/>
            <person name="Jian J."/>
            <person name="Huang B."/>
            <person name="Shan D."/>
            <person name="Shi M."/>
            <person name="Fang C."/>
            <person name="Yue Y."/>
            <person name="Li F."/>
            <person name="Li D."/>
            <person name="Wei S."/>
            <person name="Han B."/>
            <person name="Jiang C."/>
            <person name="Yin Y."/>
            <person name="Xia T."/>
            <person name="Zhang Z."/>
            <person name="Bennetzen J.L."/>
            <person name="Zhao S."/>
            <person name="Wan X."/>
        </authorList>
    </citation>
    <scope>NUCLEOTIDE SEQUENCE [LARGE SCALE GENOMIC DNA]</scope>
    <source>
        <strain evidence="5">cv. Shuchazao</strain>
        <tissue evidence="4">Leaf</tissue>
    </source>
</reference>
<comment type="caution">
    <text evidence="4">The sequence shown here is derived from an EMBL/GenBank/DDBJ whole genome shotgun (WGS) entry which is preliminary data.</text>
</comment>
<comment type="similarity">
    <text evidence="2">Belongs to the ELP6 family.</text>
</comment>
<evidence type="ECO:0008006" key="6">
    <source>
        <dbReference type="Google" id="ProtNLM"/>
    </source>
</evidence>
<feature type="region of interest" description="Disordered" evidence="3">
    <location>
        <begin position="213"/>
        <end position="232"/>
    </location>
</feature>
<evidence type="ECO:0000256" key="2">
    <source>
        <dbReference type="ARBA" id="ARBA00008837"/>
    </source>
</evidence>
<gene>
    <name evidence="4" type="ORF">TEA_020256</name>
</gene>
<evidence type="ECO:0000256" key="3">
    <source>
        <dbReference type="SAM" id="MobiDB-lite"/>
    </source>
</evidence>
<dbReference type="EMBL" id="SDRB02000384">
    <property type="protein sequence ID" value="THG23291.1"/>
    <property type="molecule type" value="Genomic_DNA"/>
</dbReference>
<feature type="region of interest" description="Disordered" evidence="3">
    <location>
        <begin position="306"/>
        <end position="332"/>
    </location>
</feature>
<dbReference type="UniPathway" id="UPA00988"/>
<dbReference type="GO" id="GO:0002098">
    <property type="term" value="P:tRNA wobble uridine modification"/>
    <property type="evidence" value="ECO:0007669"/>
    <property type="project" value="InterPro"/>
</dbReference>
<proteinExistence type="inferred from homology"/>
<dbReference type="GO" id="GO:0033588">
    <property type="term" value="C:elongator holoenzyme complex"/>
    <property type="evidence" value="ECO:0007669"/>
    <property type="project" value="InterPro"/>
</dbReference>
<comment type="pathway">
    <text evidence="1">tRNA modification; 5-methoxycarbonylmethyl-2-thiouridine-tRNA biosynthesis.</text>
</comment>